<dbReference type="Pfam" id="PF04011">
    <property type="entry name" value="LemA"/>
    <property type="match status" value="1"/>
</dbReference>
<dbReference type="AlphaFoldDB" id="A0A1H3FDS9"/>
<evidence type="ECO:0000256" key="2">
    <source>
        <dbReference type="ARBA" id="ARBA00008854"/>
    </source>
</evidence>
<reference evidence="8" key="1">
    <citation type="submission" date="2016-10" db="EMBL/GenBank/DDBJ databases">
        <authorList>
            <person name="Varghese N."/>
            <person name="Submissions S."/>
        </authorList>
    </citation>
    <scope>NUCLEOTIDE SEQUENCE [LARGE SCALE GENOMIC DNA]</scope>
    <source>
        <strain evidence="8">VPI 5359</strain>
    </source>
</reference>
<evidence type="ECO:0000313" key="8">
    <source>
        <dbReference type="Proteomes" id="UP000199652"/>
    </source>
</evidence>
<name>A0A1H3FDS9_EUBBA</name>
<evidence type="ECO:0000256" key="6">
    <source>
        <dbReference type="SAM" id="Phobius"/>
    </source>
</evidence>
<dbReference type="InterPro" id="IPR023353">
    <property type="entry name" value="LemA-like_dom_sf"/>
</dbReference>
<organism evidence="7 8">
    <name type="scientific">Eubacterium barkeri</name>
    <name type="common">Clostridium barkeri</name>
    <dbReference type="NCBI Taxonomy" id="1528"/>
    <lineage>
        <taxon>Bacteria</taxon>
        <taxon>Bacillati</taxon>
        <taxon>Bacillota</taxon>
        <taxon>Clostridia</taxon>
        <taxon>Eubacteriales</taxon>
        <taxon>Eubacteriaceae</taxon>
        <taxon>Eubacterium</taxon>
    </lineage>
</organism>
<dbReference type="OrthoDB" id="9804152at2"/>
<feature type="transmembrane region" description="Helical" evidence="6">
    <location>
        <begin position="6"/>
        <end position="24"/>
    </location>
</feature>
<keyword evidence="8" id="KW-1185">Reference proteome</keyword>
<evidence type="ECO:0000256" key="5">
    <source>
        <dbReference type="ARBA" id="ARBA00023136"/>
    </source>
</evidence>
<dbReference type="SUPFAM" id="SSF140478">
    <property type="entry name" value="LemA-like"/>
    <property type="match status" value="1"/>
</dbReference>
<comment type="subcellular location">
    <subcellularLocation>
        <location evidence="1">Membrane</location>
        <topology evidence="1">Single-pass membrane protein</topology>
    </subcellularLocation>
</comment>
<dbReference type="EMBL" id="FNOU01000010">
    <property type="protein sequence ID" value="SDX89162.1"/>
    <property type="molecule type" value="Genomic_DNA"/>
</dbReference>
<dbReference type="GO" id="GO:0016020">
    <property type="term" value="C:membrane"/>
    <property type="evidence" value="ECO:0007669"/>
    <property type="project" value="UniProtKB-SubCell"/>
</dbReference>
<dbReference type="InterPro" id="IPR007156">
    <property type="entry name" value="MamQ_LemA"/>
</dbReference>
<dbReference type="PANTHER" id="PTHR34478:SF2">
    <property type="entry name" value="MEMBRANE PROTEIN"/>
    <property type="match status" value="1"/>
</dbReference>
<evidence type="ECO:0000256" key="3">
    <source>
        <dbReference type="ARBA" id="ARBA00022692"/>
    </source>
</evidence>
<comment type="similarity">
    <text evidence="2">Belongs to the LemA family.</text>
</comment>
<dbReference type="STRING" id="1528.SAMN04488579_11021"/>
<keyword evidence="5 6" id="KW-0472">Membrane</keyword>
<gene>
    <name evidence="7" type="ORF">SAMN04488579_11021</name>
</gene>
<keyword evidence="4 6" id="KW-1133">Transmembrane helix</keyword>
<dbReference type="PANTHER" id="PTHR34478">
    <property type="entry name" value="PROTEIN LEMA"/>
    <property type="match status" value="1"/>
</dbReference>
<dbReference type="Gene3D" id="1.20.1440.20">
    <property type="entry name" value="LemA-like domain"/>
    <property type="match status" value="1"/>
</dbReference>
<keyword evidence="3 6" id="KW-0812">Transmembrane</keyword>
<accession>A0A1H3FDS9</accession>
<proteinExistence type="inferred from homology"/>
<sequence length="191" mass="21161">MNAIAIVVIVLVALIVLIGLWFMGTHNTLVKLKNQVEEAFSTMDVYLKKRYDLIPNLVETVKAYAKHEGDTLEKVVAARNAAMGASSGNLDDKLAKENALSGTLKSLFAVAEAYPDLKSNTNFIDLQEQLKAVEEDIANARKYYNGSVKNLNNKVEMFPSSIVAGMFGFTKKPYFEVDSTEERQNVKVSFS</sequence>
<protein>
    <submittedName>
        <fullName evidence="7">LemA protein</fullName>
    </submittedName>
</protein>
<evidence type="ECO:0000313" key="7">
    <source>
        <dbReference type="EMBL" id="SDX89162.1"/>
    </source>
</evidence>
<dbReference type="Proteomes" id="UP000199652">
    <property type="component" value="Unassembled WGS sequence"/>
</dbReference>
<dbReference type="RefSeq" id="WP_090245034.1">
    <property type="nucleotide sequence ID" value="NZ_FNOU01000010.1"/>
</dbReference>
<evidence type="ECO:0000256" key="4">
    <source>
        <dbReference type="ARBA" id="ARBA00022989"/>
    </source>
</evidence>
<evidence type="ECO:0000256" key="1">
    <source>
        <dbReference type="ARBA" id="ARBA00004167"/>
    </source>
</evidence>